<keyword evidence="5 7" id="KW-0472">Membrane</keyword>
<evidence type="ECO:0000256" key="2">
    <source>
        <dbReference type="ARBA" id="ARBA00022475"/>
    </source>
</evidence>
<dbReference type="OrthoDB" id="3535301at2"/>
<feature type="transmembrane region" description="Helical" evidence="7">
    <location>
        <begin position="117"/>
        <end position="136"/>
    </location>
</feature>
<keyword evidence="3 7" id="KW-0812">Transmembrane</keyword>
<name>A0A4Z0GNQ9_9ACTN</name>
<feature type="transmembrane region" description="Helical" evidence="7">
    <location>
        <begin position="142"/>
        <end position="160"/>
    </location>
</feature>
<sequence length="470" mass="48682">MTDAHSVADDLGQGTPPPSGTGDPGTSGGPATGPGGTSTTGSPLRRSREHRMIGGVCAGLGQYCGVDPVVFRVALSVLGPAGGLGLVVYGFCWLLIPQYGEEENEGRRLLSGRVEGSALTAVLCALVGCGLFLSMINRGGVMAFSMMLTLATVGAAYWSLHRRQGAPGMGPAAPATAQSTAAAPAPAKGIDGAPPETQAPPDLSSPSWWRDPIFKDGTTGHLGTGYLWGPDDGTDTPDGTEPRGRGKGRDRRRPMLDDRVSIGGWTFLVAVLAATAGIWGSWHRVPLGTSLEIGLAAALGVFGLGMLISSVWGRTGTGTVLAVLLTGALLGGAAALPKSVTADWKHRTWQPASAAAVHTWYSLGTGEGKLQLASVHPEPGETVRTRAEIGAGRLRVTVPRDVRVKLDIEVGLGDIRLPGDSDDDYDISPLRDRSLTLEPVKGSDTGGRPAYGTLDLRLNVGIGQVEVVRR</sequence>
<evidence type="ECO:0000256" key="4">
    <source>
        <dbReference type="ARBA" id="ARBA00022989"/>
    </source>
</evidence>
<comment type="subcellular location">
    <subcellularLocation>
        <location evidence="1">Cell membrane</location>
        <topology evidence="1">Single-pass membrane protein</topology>
    </subcellularLocation>
</comment>
<dbReference type="AlphaFoldDB" id="A0A4Z0GNQ9"/>
<keyword evidence="2" id="KW-1003">Cell membrane</keyword>
<dbReference type="PANTHER" id="PTHR33885:SF3">
    <property type="entry name" value="PHAGE SHOCK PROTEIN C"/>
    <property type="match status" value="1"/>
</dbReference>
<accession>A0A4Z0GNQ9</accession>
<feature type="transmembrane region" description="Helical" evidence="7">
    <location>
        <begin position="293"/>
        <end position="312"/>
    </location>
</feature>
<keyword evidence="4 7" id="KW-1133">Transmembrane helix</keyword>
<proteinExistence type="predicted"/>
<protein>
    <submittedName>
        <fullName evidence="9">PspC domain-containing protein</fullName>
    </submittedName>
</protein>
<dbReference type="InterPro" id="IPR052027">
    <property type="entry name" value="PspC"/>
</dbReference>
<gene>
    <name evidence="9" type="ORF">E4099_22700</name>
</gene>
<feature type="compositionally biased region" description="Low complexity" evidence="6">
    <location>
        <begin position="168"/>
        <end position="195"/>
    </location>
</feature>
<evidence type="ECO:0000256" key="5">
    <source>
        <dbReference type="ARBA" id="ARBA00023136"/>
    </source>
</evidence>
<comment type="caution">
    <text evidence="9">The sequence shown here is derived from an EMBL/GenBank/DDBJ whole genome shotgun (WGS) entry which is preliminary data.</text>
</comment>
<dbReference type="EMBL" id="SRID01000254">
    <property type="protein sequence ID" value="TGA98830.1"/>
    <property type="molecule type" value="Genomic_DNA"/>
</dbReference>
<feature type="region of interest" description="Disordered" evidence="6">
    <location>
        <begin position="1"/>
        <end position="46"/>
    </location>
</feature>
<organism evidence="9 10">
    <name type="scientific">Streptomyces palmae</name>
    <dbReference type="NCBI Taxonomy" id="1701085"/>
    <lineage>
        <taxon>Bacteria</taxon>
        <taxon>Bacillati</taxon>
        <taxon>Actinomycetota</taxon>
        <taxon>Actinomycetes</taxon>
        <taxon>Kitasatosporales</taxon>
        <taxon>Streptomycetaceae</taxon>
        <taxon>Streptomyces</taxon>
    </lineage>
</organism>
<feature type="transmembrane region" description="Helical" evidence="7">
    <location>
        <begin position="77"/>
        <end position="96"/>
    </location>
</feature>
<dbReference type="Proteomes" id="UP000297948">
    <property type="component" value="Unassembled WGS sequence"/>
</dbReference>
<feature type="transmembrane region" description="Helical" evidence="7">
    <location>
        <begin position="319"/>
        <end position="337"/>
    </location>
</feature>
<dbReference type="InterPro" id="IPR007168">
    <property type="entry name" value="Phageshock_PspC_N"/>
</dbReference>
<reference evidence="9 10" key="1">
    <citation type="submission" date="2019-03" db="EMBL/GenBank/DDBJ databases">
        <authorList>
            <person name="Gonzalez-Pimentel J.L."/>
        </authorList>
    </citation>
    <scope>NUCLEOTIDE SEQUENCE [LARGE SCALE GENOMIC DNA]</scope>
    <source>
        <strain evidence="9 10">JCM 31289</strain>
    </source>
</reference>
<evidence type="ECO:0000256" key="7">
    <source>
        <dbReference type="SAM" id="Phobius"/>
    </source>
</evidence>
<dbReference type="RefSeq" id="WP_135340957.1">
    <property type="nucleotide sequence ID" value="NZ_JBHLTX010000035.1"/>
</dbReference>
<dbReference type="PANTHER" id="PTHR33885">
    <property type="entry name" value="PHAGE SHOCK PROTEIN C"/>
    <property type="match status" value="1"/>
</dbReference>
<feature type="compositionally biased region" description="Gly residues" evidence="6">
    <location>
        <begin position="22"/>
        <end position="38"/>
    </location>
</feature>
<evidence type="ECO:0000256" key="6">
    <source>
        <dbReference type="SAM" id="MobiDB-lite"/>
    </source>
</evidence>
<dbReference type="GO" id="GO:0005886">
    <property type="term" value="C:plasma membrane"/>
    <property type="evidence" value="ECO:0007669"/>
    <property type="project" value="UniProtKB-SubCell"/>
</dbReference>
<evidence type="ECO:0000256" key="3">
    <source>
        <dbReference type="ARBA" id="ARBA00022692"/>
    </source>
</evidence>
<dbReference type="Pfam" id="PF04024">
    <property type="entry name" value="PspC"/>
    <property type="match status" value="1"/>
</dbReference>
<keyword evidence="10" id="KW-1185">Reference proteome</keyword>
<feature type="region of interest" description="Disordered" evidence="6">
    <location>
        <begin position="225"/>
        <end position="255"/>
    </location>
</feature>
<evidence type="ECO:0000313" key="9">
    <source>
        <dbReference type="EMBL" id="TGA98830.1"/>
    </source>
</evidence>
<evidence type="ECO:0000256" key="1">
    <source>
        <dbReference type="ARBA" id="ARBA00004162"/>
    </source>
</evidence>
<feature type="transmembrane region" description="Helical" evidence="7">
    <location>
        <begin position="260"/>
        <end position="281"/>
    </location>
</feature>
<feature type="region of interest" description="Disordered" evidence="6">
    <location>
        <begin position="168"/>
        <end position="210"/>
    </location>
</feature>
<evidence type="ECO:0000259" key="8">
    <source>
        <dbReference type="Pfam" id="PF04024"/>
    </source>
</evidence>
<evidence type="ECO:0000313" key="10">
    <source>
        <dbReference type="Proteomes" id="UP000297948"/>
    </source>
</evidence>
<feature type="domain" description="Phage shock protein PspC N-terminal" evidence="8">
    <location>
        <begin position="43"/>
        <end position="98"/>
    </location>
</feature>